<dbReference type="InterPro" id="IPR018028">
    <property type="entry name" value="Catalase"/>
</dbReference>
<keyword evidence="5 10" id="KW-0349">Heme</keyword>
<dbReference type="Gene3D" id="3.40.50.880">
    <property type="match status" value="1"/>
</dbReference>
<evidence type="ECO:0000256" key="14">
    <source>
        <dbReference type="SAM" id="MobiDB-lite"/>
    </source>
</evidence>
<gene>
    <name evidence="16" type="primary">katE</name>
    <name evidence="16" type="ORF">F2A38_27855</name>
</gene>
<organism evidence="16 17">
    <name type="scientific">Pseudomonas chlororaphis</name>
    <dbReference type="NCBI Taxonomy" id="587753"/>
    <lineage>
        <taxon>Bacteria</taxon>
        <taxon>Pseudomonadati</taxon>
        <taxon>Pseudomonadota</taxon>
        <taxon>Gammaproteobacteria</taxon>
        <taxon>Pseudomonadales</taxon>
        <taxon>Pseudomonadaceae</taxon>
        <taxon>Pseudomonas</taxon>
    </lineage>
</organism>
<dbReference type="SUPFAM" id="SSF56634">
    <property type="entry name" value="Heme-dependent catalase-like"/>
    <property type="match status" value="1"/>
</dbReference>
<evidence type="ECO:0000256" key="11">
    <source>
        <dbReference type="PIRSR" id="PIRSR038927-1"/>
    </source>
</evidence>
<dbReference type="InterPro" id="IPR010582">
    <property type="entry name" value="Catalase_immune_responsive"/>
</dbReference>
<feature type="binding site" evidence="13">
    <location>
        <position position="88"/>
    </location>
    <ligand>
        <name>heme</name>
        <dbReference type="ChEBI" id="CHEBI:30413"/>
    </ligand>
</feature>
<dbReference type="Pfam" id="PF06628">
    <property type="entry name" value="Catalase-rel"/>
    <property type="match status" value="1"/>
</dbReference>
<feature type="region of interest" description="Disordered" evidence="14">
    <location>
        <begin position="420"/>
        <end position="443"/>
    </location>
</feature>
<dbReference type="GO" id="GO:0004096">
    <property type="term" value="F:catalase activity"/>
    <property type="evidence" value="ECO:0007669"/>
    <property type="project" value="UniProtKB-UniRule"/>
</dbReference>
<reference evidence="16 17" key="1">
    <citation type="submission" date="2019-09" db="EMBL/GenBank/DDBJ databases">
        <authorList>
            <person name="Vacheron J."/>
            <person name="Dubost A."/>
            <person name="Prigent-Combaret C."/>
            <person name="Muller D."/>
        </authorList>
    </citation>
    <scope>NUCLEOTIDE SEQUENCE [LARGE SCALE GENOMIC DNA]</scope>
    <source>
        <strain evidence="16 17">JV497</strain>
    </source>
</reference>
<evidence type="ECO:0000256" key="1">
    <source>
        <dbReference type="ARBA" id="ARBA00001971"/>
    </source>
</evidence>
<feature type="binding site" description="axial binding residue" evidence="12">
    <location>
        <position position="378"/>
    </location>
    <ligand>
        <name>heme</name>
        <dbReference type="ChEBI" id="CHEBI:30413"/>
    </ligand>
    <ligandPart>
        <name>Fe</name>
        <dbReference type="ChEBI" id="CHEBI:18248"/>
    </ligandPart>
</feature>
<dbReference type="InterPro" id="IPR029062">
    <property type="entry name" value="Class_I_gatase-like"/>
</dbReference>
<evidence type="ECO:0000259" key="15">
    <source>
        <dbReference type="SMART" id="SM01060"/>
    </source>
</evidence>
<comment type="caution">
    <text evidence="16">The sequence shown here is derived from an EMBL/GenBank/DDBJ whole genome shotgun (WGS) entry which is preliminary data.</text>
</comment>
<dbReference type="CDD" id="cd03132">
    <property type="entry name" value="GATase1_catalase"/>
    <property type="match status" value="1"/>
</dbReference>
<feature type="domain" description="Catalase core" evidence="15">
    <location>
        <begin position="44"/>
        <end position="432"/>
    </location>
</feature>
<dbReference type="InterPro" id="IPR024712">
    <property type="entry name" value="Catalase_clade2"/>
</dbReference>
<dbReference type="InterPro" id="IPR043156">
    <property type="entry name" value="Catalase_clade2_helical"/>
</dbReference>
<dbReference type="Gene3D" id="1.20.1370.20">
    <property type="match status" value="1"/>
</dbReference>
<evidence type="ECO:0000313" key="17">
    <source>
        <dbReference type="Proteomes" id="UP000323924"/>
    </source>
</evidence>
<comment type="similarity">
    <text evidence="3">Belongs to the catalase family. HPII subfamily.</text>
</comment>
<dbReference type="PROSITE" id="PS51402">
    <property type="entry name" value="CATALASE_3"/>
    <property type="match status" value="1"/>
</dbReference>
<dbReference type="CDD" id="cd08155">
    <property type="entry name" value="catalase_clade_2"/>
    <property type="match status" value="1"/>
</dbReference>
<comment type="catalytic activity">
    <reaction evidence="10">
        <text>2 H2O2 = O2 + 2 H2O</text>
        <dbReference type="Rhea" id="RHEA:20309"/>
        <dbReference type="ChEBI" id="CHEBI:15377"/>
        <dbReference type="ChEBI" id="CHEBI:15379"/>
        <dbReference type="ChEBI" id="CHEBI:16240"/>
        <dbReference type="EC" id="1.11.1.6"/>
    </reaction>
</comment>
<dbReference type="FunFam" id="2.40.180.10:FF:000003">
    <property type="entry name" value="Catalase"/>
    <property type="match status" value="1"/>
</dbReference>
<dbReference type="PIRSF" id="PIRSF038927">
    <property type="entry name" value="Catalase_clade2"/>
    <property type="match status" value="1"/>
</dbReference>
<proteinExistence type="inferred from homology"/>
<evidence type="ECO:0000256" key="4">
    <source>
        <dbReference type="ARBA" id="ARBA00022559"/>
    </source>
</evidence>
<dbReference type="PANTHER" id="PTHR42821:SF1">
    <property type="entry name" value="CATALASE-B"/>
    <property type="match status" value="1"/>
</dbReference>
<evidence type="ECO:0000256" key="10">
    <source>
        <dbReference type="PIRNR" id="PIRNR038927"/>
    </source>
</evidence>
<dbReference type="Gene3D" id="2.40.180.10">
    <property type="entry name" value="Catalase core domain"/>
    <property type="match status" value="1"/>
</dbReference>
<dbReference type="PANTHER" id="PTHR42821">
    <property type="entry name" value="CATALASE"/>
    <property type="match status" value="1"/>
</dbReference>
<keyword evidence="7 10" id="KW-0560">Oxidoreductase</keyword>
<dbReference type="PROSITE" id="PS00437">
    <property type="entry name" value="CATALASE_1"/>
    <property type="match status" value="1"/>
</dbReference>
<evidence type="ECO:0000256" key="6">
    <source>
        <dbReference type="ARBA" id="ARBA00022723"/>
    </source>
</evidence>
<accession>A0AB34BYG4</accession>
<dbReference type="SUPFAM" id="SSF52317">
    <property type="entry name" value="Class I glutamine amidotransferase-like"/>
    <property type="match status" value="1"/>
</dbReference>
<dbReference type="InterPro" id="IPR041399">
    <property type="entry name" value="Catalase_large_C"/>
</dbReference>
<dbReference type="SMART" id="SM01060">
    <property type="entry name" value="Catalase"/>
    <property type="match status" value="1"/>
</dbReference>
<comment type="function">
    <text evidence="2 10">Decomposes hydrogen peroxide into water and oxygen; serves to protect cells from the toxic effects of hydrogen peroxide.</text>
</comment>
<dbReference type="InterPro" id="IPR020835">
    <property type="entry name" value="Catalase_sf"/>
</dbReference>
<evidence type="ECO:0000256" key="2">
    <source>
        <dbReference type="ARBA" id="ARBA00002974"/>
    </source>
</evidence>
<dbReference type="PRINTS" id="PR00067">
    <property type="entry name" value="CATALASE"/>
</dbReference>
<keyword evidence="4 10" id="KW-0575">Peroxidase</keyword>
<dbReference type="InterPro" id="IPR002226">
    <property type="entry name" value="Catalase_haem_BS"/>
</dbReference>
<protein>
    <recommendedName>
        <fullName evidence="10">Catalase</fullName>
        <ecNumber evidence="10">1.11.1.6</ecNumber>
    </recommendedName>
</protein>
<feature type="binding site" evidence="13">
    <location>
        <position position="128"/>
    </location>
    <ligand>
        <name>heme</name>
        <dbReference type="ChEBI" id="CHEBI:30413"/>
    </ligand>
</feature>
<dbReference type="GO" id="GO:0046872">
    <property type="term" value="F:metal ion binding"/>
    <property type="evidence" value="ECO:0007669"/>
    <property type="project" value="UniProtKB-KW"/>
</dbReference>
<evidence type="ECO:0000256" key="12">
    <source>
        <dbReference type="PIRSR" id="PIRSR038927-2"/>
    </source>
</evidence>
<evidence type="ECO:0000256" key="5">
    <source>
        <dbReference type="ARBA" id="ARBA00022617"/>
    </source>
</evidence>
<dbReference type="Pfam" id="PF18011">
    <property type="entry name" value="Catalase_C"/>
    <property type="match status" value="1"/>
</dbReference>
<feature type="active site" evidence="11">
    <location>
        <position position="164"/>
    </location>
</feature>
<keyword evidence="9 10" id="KW-0376">Hydrogen peroxide</keyword>
<dbReference type="GO" id="GO:0020037">
    <property type="term" value="F:heme binding"/>
    <property type="evidence" value="ECO:0007669"/>
    <property type="project" value="UniProtKB-UniRule"/>
</dbReference>
<dbReference type="EMBL" id="VWPC01000030">
    <property type="protein sequence ID" value="KAA5836651.1"/>
    <property type="molecule type" value="Genomic_DNA"/>
</dbReference>
<dbReference type="GO" id="GO:0006979">
    <property type="term" value="P:response to oxidative stress"/>
    <property type="evidence" value="ECO:0007669"/>
    <property type="project" value="InterPro"/>
</dbReference>
<feature type="binding site" evidence="13">
    <location>
        <position position="177"/>
    </location>
    <ligand>
        <name>heme</name>
        <dbReference type="ChEBI" id="CHEBI:30413"/>
    </ligand>
</feature>
<name>A0AB34BYG4_9PSED</name>
<dbReference type="InterPro" id="IPR011614">
    <property type="entry name" value="Catalase_core"/>
</dbReference>
<comment type="cofactor">
    <cofactor evidence="1 10 12">
        <name>heme</name>
        <dbReference type="ChEBI" id="CHEBI:30413"/>
    </cofactor>
</comment>
<dbReference type="FunFam" id="1.20.1370.20:FF:000001">
    <property type="entry name" value="Catalase HPII"/>
    <property type="match status" value="1"/>
</dbReference>
<evidence type="ECO:0000256" key="8">
    <source>
        <dbReference type="ARBA" id="ARBA00023004"/>
    </source>
</evidence>
<dbReference type="EC" id="1.11.1.6" evidence="10"/>
<evidence type="ECO:0000256" key="7">
    <source>
        <dbReference type="ARBA" id="ARBA00023002"/>
    </source>
</evidence>
<dbReference type="Proteomes" id="UP000323924">
    <property type="component" value="Unassembled WGS sequence"/>
</dbReference>
<evidence type="ECO:0000256" key="3">
    <source>
        <dbReference type="ARBA" id="ARBA00010660"/>
    </source>
</evidence>
<dbReference type="AlphaFoldDB" id="A0AB34BYG4"/>
<keyword evidence="6 10" id="KW-0479">Metal-binding</keyword>
<dbReference type="GO" id="GO:0005829">
    <property type="term" value="C:cytosol"/>
    <property type="evidence" value="ECO:0007669"/>
    <property type="project" value="TreeGrafter"/>
</dbReference>
<sequence>MSSKKPSAPKSQMAGTETLDRGNTNSKLHSLETFRSDATEQALRTNQGVKVADNQNTLKAGARGPSLLEDFIMREKITHFDHERIPERIVHARGVGAHGYFQTYENHSALTKAGFLRDPGKKTPVFVRFSTVQGPRGSGDTVRDVRGFAVKFFTDEGNFDLVGNNMPVFFIQDAIKFPDFVHAVKPEPHNEIPTGGSAHDTFWDFVSLQPESAHMVIWAMSDRAIPKSLRSMQGFGVHTFRFINAEGTSSFVKFHWRPTVGTCSLVWDEAQKLAGKDTDFHRRDLWEAIESGDYPEWELGVQVIVEENEHKFDFDILDPTKLIPEELVPITPLGKMVLNRNPDNFFAETEQVAFCPGHIVPGIDFSNDPLLQGRLFSYTDTQISRLGGPNFHELPINRPLAPFHNGQRDAMHRTTIDKGRASYEPNSIDGGWPKETPPAAEDGGFESYNERIDAHKIRQRSPSFSDHFSQARLFFKSMSTHEQEHIIAAYSFELGKVEREWIRARQVNEILANIDLELAKRVAQNLGLPVPKRGTVDVPELSLDHSPALSQANLLSGDIKTRKVAILAANGVDGKAIDALKKALQAEGAHARLLGPTSAPVTTADGKTLPVDASMEGLPSVAFDAVFVPGGAKSIQALSGDGVALHYLLEAYKHLKAIALQGEAKQLLDVLKLEVDAGLIVGGDAKALKAFFNAIAHHRVWEREPKAKAIPA</sequence>
<dbReference type="GO" id="GO:0042744">
    <property type="term" value="P:hydrogen peroxide catabolic process"/>
    <property type="evidence" value="ECO:0007669"/>
    <property type="project" value="UniProtKB-UniRule"/>
</dbReference>
<feature type="active site" evidence="11">
    <location>
        <position position="91"/>
    </location>
</feature>
<feature type="region of interest" description="Disordered" evidence="14">
    <location>
        <begin position="1"/>
        <end position="25"/>
    </location>
</feature>
<dbReference type="Pfam" id="PF00199">
    <property type="entry name" value="Catalase"/>
    <property type="match status" value="1"/>
</dbReference>
<dbReference type="NCBIfam" id="NF008422">
    <property type="entry name" value="PRK11249.1"/>
    <property type="match status" value="1"/>
</dbReference>
<keyword evidence="8 10" id="KW-0408">Iron</keyword>
<evidence type="ECO:0000256" key="9">
    <source>
        <dbReference type="ARBA" id="ARBA00023324"/>
    </source>
</evidence>
<evidence type="ECO:0000313" key="16">
    <source>
        <dbReference type="EMBL" id="KAA5836651.1"/>
    </source>
</evidence>
<feature type="binding site" evidence="13">
    <location>
        <position position="385"/>
    </location>
    <ligand>
        <name>heme</name>
        <dbReference type="ChEBI" id="CHEBI:30413"/>
    </ligand>
</feature>
<feature type="binding site" evidence="13">
    <location>
        <position position="374"/>
    </location>
    <ligand>
        <name>heme</name>
        <dbReference type="ChEBI" id="CHEBI:30413"/>
    </ligand>
</feature>
<evidence type="ECO:0000256" key="13">
    <source>
        <dbReference type="PIRSR" id="PIRSR038927-3"/>
    </source>
</evidence>